<dbReference type="GeneID" id="87615757"/>
<evidence type="ECO:0000313" key="2">
    <source>
        <dbReference type="Proteomes" id="UP000288024"/>
    </source>
</evidence>
<dbReference type="SUPFAM" id="SSF51735">
    <property type="entry name" value="NAD(P)-binding Rossmann-fold domains"/>
    <property type="match status" value="1"/>
</dbReference>
<dbReference type="EMBL" id="RZTZ01000001">
    <property type="protein sequence ID" value="RVT67574.1"/>
    <property type="molecule type" value="Genomic_DNA"/>
</dbReference>
<dbReference type="AlphaFoldDB" id="A0A437KH14"/>
<proteinExistence type="predicted"/>
<protein>
    <submittedName>
        <fullName evidence="1">Uncharacterized protein</fullName>
    </submittedName>
</protein>
<keyword evidence="2" id="KW-1185">Reference proteome</keyword>
<sequence length="255" mass="29693">MENAVIFGTYQFIGFHLCRSLLEEGEAVYGISYPNVEIKDIEDKRLEIGRNANYQEISWEDKTAFESGKIIYDCYDLSKSKQIVERIKSDVLQEQTVQQLKRHNQELIFLGNILEFAEHAENLYSLLEQQGLPYRAIYFPTLFGPWQPNEFLFAQLLEGNEEVVISEKEYREDAIFVADAILSVKELLVKNSERYIFLRSGLKDQWQQCQEAIRELAVDIPSYAIPPLLQSYGVASTNSNAENLEMQRRHIKMYK</sequence>
<reference evidence="1 2" key="1">
    <citation type="submission" date="2019-01" db="EMBL/GenBank/DDBJ databases">
        <title>Bacillus sp. M5HDSG1-1, whole genome shotgun sequence.</title>
        <authorList>
            <person name="Tuo L."/>
        </authorList>
    </citation>
    <scope>NUCLEOTIDE SEQUENCE [LARGE SCALE GENOMIC DNA]</scope>
    <source>
        <strain evidence="1 2">M5HDSG1-1</strain>
    </source>
</reference>
<dbReference type="Proteomes" id="UP000288024">
    <property type="component" value="Unassembled WGS sequence"/>
</dbReference>
<dbReference type="InterPro" id="IPR036291">
    <property type="entry name" value="NAD(P)-bd_dom_sf"/>
</dbReference>
<dbReference type="Gene3D" id="3.40.50.720">
    <property type="entry name" value="NAD(P)-binding Rossmann-like Domain"/>
    <property type="match status" value="1"/>
</dbReference>
<gene>
    <name evidence="1" type="ORF">EM808_03590</name>
</gene>
<organism evidence="1 2">
    <name type="scientific">Niallia taxi</name>
    <dbReference type="NCBI Taxonomy" id="2499688"/>
    <lineage>
        <taxon>Bacteria</taxon>
        <taxon>Bacillati</taxon>
        <taxon>Bacillota</taxon>
        <taxon>Bacilli</taxon>
        <taxon>Bacillales</taxon>
        <taxon>Bacillaceae</taxon>
        <taxon>Niallia</taxon>
    </lineage>
</organism>
<evidence type="ECO:0000313" key="1">
    <source>
        <dbReference type="EMBL" id="RVT67574.1"/>
    </source>
</evidence>
<name>A0A437KH14_9BACI</name>
<accession>A0A437KH14</accession>
<dbReference type="RefSeq" id="WP_127735944.1">
    <property type="nucleotide sequence ID" value="NZ_CAJCKN010000002.1"/>
</dbReference>
<comment type="caution">
    <text evidence="1">The sequence shown here is derived from an EMBL/GenBank/DDBJ whole genome shotgun (WGS) entry which is preliminary data.</text>
</comment>